<keyword evidence="1" id="KW-0175">Coiled coil</keyword>
<dbReference type="EMBL" id="FZNK01000002">
    <property type="protein sequence ID" value="SNR42541.1"/>
    <property type="molecule type" value="Genomic_DNA"/>
</dbReference>
<evidence type="ECO:0000256" key="1">
    <source>
        <dbReference type="SAM" id="Coils"/>
    </source>
</evidence>
<sequence length="360" mass="41029">MDEDAVKDYVDHAQATIEAAPQMDEANTKAAVLRDFLDLLDWTIPDNTQLEYSVKAFGKTYKVDYALILDGTPVAFLEAKGVDTSLTDKHREQLEAYLKNEDVNLGILTNGEEYEFYRREVIDTKVNVNTLGRTGLQSLPERVTTLRAFTTDAIQNNEWQKILNRIKELREARTTLEREKDDLATEVAELFSERISGKITPQTESQAKEMIDRLIGDIENEINSDGDSPDRDSLEEPPQAVVEKDQENSNGAYQITFFDGENELAEFSASQQADVFIEAVDYLVRSHNLISELEPLPYIPGRTRPIIHDETGFDGKQMKQPRPLGDSYYVETNLSADQKQREIQRLSEHFGFNTSFESDW</sequence>
<reference evidence="4 5" key="1">
    <citation type="submission" date="2017-06" db="EMBL/GenBank/DDBJ databases">
        <authorList>
            <person name="Kim H.J."/>
            <person name="Triplett B.A."/>
        </authorList>
    </citation>
    <scope>NUCLEOTIDE SEQUENCE [LARGE SCALE GENOMIC DNA]</scope>
    <source>
        <strain evidence="4 5">DSM 19316</strain>
    </source>
</reference>
<protein>
    <recommendedName>
        <fullName evidence="3">Type I restriction enzyme R protein N-terminal domain-containing protein</fullName>
    </recommendedName>
</protein>
<evidence type="ECO:0000313" key="5">
    <source>
        <dbReference type="Proteomes" id="UP000198297"/>
    </source>
</evidence>
<dbReference type="GO" id="GO:0003677">
    <property type="term" value="F:DNA binding"/>
    <property type="evidence" value="ECO:0007669"/>
    <property type="project" value="UniProtKB-KW"/>
</dbReference>
<name>A0A238W811_HALEZ</name>
<dbReference type="Proteomes" id="UP000198297">
    <property type="component" value="Unassembled WGS sequence"/>
</dbReference>
<gene>
    <name evidence="4" type="ORF">SAMN06266787_1024</name>
</gene>
<feature type="domain" description="Type I restriction enzyme R protein N-terminal" evidence="3">
    <location>
        <begin position="48"/>
        <end position="121"/>
    </location>
</feature>
<feature type="region of interest" description="Disordered" evidence="2">
    <location>
        <begin position="220"/>
        <end position="248"/>
    </location>
</feature>
<organism evidence="4 5">
    <name type="scientific">Halorubrum ezzemoulense</name>
    <name type="common">Halorubrum chaoviator</name>
    <dbReference type="NCBI Taxonomy" id="337243"/>
    <lineage>
        <taxon>Archaea</taxon>
        <taxon>Methanobacteriati</taxon>
        <taxon>Methanobacteriota</taxon>
        <taxon>Stenosarchaea group</taxon>
        <taxon>Halobacteria</taxon>
        <taxon>Halobacteriales</taxon>
        <taxon>Haloferacaceae</taxon>
        <taxon>Halorubrum</taxon>
    </lineage>
</organism>
<dbReference type="AlphaFoldDB" id="A0A238W811"/>
<evidence type="ECO:0000256" key="2">
    <source>
        <dbReference type="SAM" id="MobiDB-lite"/>
    </source>
</evidence>
<dbReference type="InterPro" id="IPR029464">
    <property type="entry name" value="HSDR_N"/>
</dbReference>
<feature type="coiled-coil region" evidence="1">
    <location>
        <begin position="159"/>
        <end position="193"/>
    </location>
</feature>
<dbReference type="RefSeq" id="WP_089308109.1">
    <property type="nucleotide sequence ID" value="NZ_FZNK01000002.1"/>
</dbReference>
<evidence type="ECO:0000259" key="3">
    <source>
        <dbReference type="Pfam" id="PF13588"/>
    </source>
</evidence>
<accession>A0A238W811</accession>
<dbReference type="GO" id="GO:0005524">
    <property type="term" value="F:ATP binding"/>
    <property type="evidence" value="ECO:0007669"/>
    <property type="project" value="UniProtKB-KW"/>
</dbReference>
<dbReference type="GO" id="GO:0009307">
    <property type="term" value="P:DNA restriction-modification system"/>
    <property type="evidence" value="ECO:0007669"/>
    <property type="project" value="UniProtKB-KW"/>
</dbReference>
<dbReference type="Pfam" id="PF13588">
    <property type="entry name" value="HSDR_N_2"/>
    <property type="match status" value="1"/>
</dbReference>
<dbReference type="GO" id="GO:0009035">
    <property type="term" value="F:type I site-specific deoxyribonuclease activity"/>
    <property type="evidence" value="ECO:0007669"/>
    <property type="project" value="UniProtKB-EC"/>
</dbReference>
<proteinExistence type="predicted"/>
<evidence type="ECO:0000313" key="4">
    <source>
        <dbReference type="EMBL" id="SNR42541.1"/>
    </source>
</evidence>